<dbReference type="InterPro" id="IPR017990">
    <property type="entry name" value="Connexin_CS"/>
</dbReference>
<evidence type="ECO:0000256" key="5">
    <source>
        <dbReference type="ARBA" id="ARBA00022868"/>
    </source>
</evidence>
<sequence length="235" mass="27152">MGDWGFLSKLLDKVQSHSTNIGKVWLTVLLIFRIMVLGGVDKVWGDEQSNMVCNVNTPGCKNVCYDKEFPISHSRFWVLQIIFVTLPTLVYLGYALHVIHKEDKLRQKCDQNKGTKLPKYTDARGKLQYKGNLLRIYVSCLVMTILFEAGFIVAQYFIYGFVIKTKIICNKDPCPHAIECFISRPTEKTIFILFMLVVACVSLLLNIAEIFYLICRASMRKKQHEHKYVTKETHF</sequence>
<dbReference type="Proteomes" id="UP001187315">
    <property type="component" value="Unassembled WGS sequence"/>
</dbReference>
<keyword evidence="8 10" id="KW-0472">Membrane</keyword>
<evidence type="ECO:0000256" key="1">
    <source>
        <dbReference type="ARBA" id="ARBA00004610"/>
    </source>
</evidence>
<comment type="subcellular location">
    <subcellularLocation>
        <location evidence="1">Cell junction</location>
        <location evidence="1">Gap junction</location>
    </subcellularLocation>
    <subcellularLocation>
        <location evidence="2 9">Cell membrane</location>
        <topology evidence="2 9">Multi-pass membrane protein</topology>
    </subcellularLocation>
</comment>
<evidence type="ECO:0000259" key="11">
    <source>
        <dbReference type="SMART" id="SM00037"/>
    </source>
</evidence>
<evidence type="ECO:0000313" key="13">
    <source>
        <dbReference type="EMBL" id="KAK2864287.1"/>
    </source>
</evidence>
<dbReference type="Pfam" id="PF00029">
    <property type="entry name" value="Connexin"/>
    <property type="match status" value="1"/>
</dbReference>
<protein>
    <recommendedName>
        <fullName evidence="9">Gap junction protein</fullName>
    </recommendedName>
</protein>
<gene>
    <name evidence="13" type="ORF">Q7C36_003441</name>
</gene>
<organism evidence="13 14">
    <name type="scientific">Tachysurus vachellii</name>
    <name type="common">Darkbarbel catfish</name>
    <name type="synonym">Pelteobagrus vachellii</name>
    <dbReference type="NCBI Taxonomy" id="175792"/>
    <lineage>
        <taxon>Eukaryota</taxon>
        <taxon>Metazoa</taxon>
        <taxon>Chordata</taxon>
        <taxon>Craniata</taxon>
        <taxon>Vertebrata</taxon>
        <taxon>Euteleostomi</taxon>
        <taxon>Actinopterygii</taxon>
        <taxon>Neopterygii</taxon>
        <taxon>Teleostei</taxon>
        <taxon>Ostariophysi</taxon>
        <taxon>Siluriformes</taxon>
        <taxon>Bagridae</taxon>
        <taxon>Tachysurus</taxon>
    </lineage>
</organism>
<evidence type="ECO:0000256" key="6">
    <source>
        <dbReference type="ARBA" id="ARBA00022949"/>
    </source>
</evidence>
<feature type="transmembrane region" description="Helical" evidence="10">
    <location>
        <begin position="77"/>
        <end position="99"/>
    </location>
</feature>
<dbReference type="SMART" id="SM00037">
    <property type="entry name" value="CNX"/>
    <property type="match status" value="1"/>
</dbReference>
<dbReference type="EMBL" id="JAVHJS010000003">
    <property type="protein sequence ID" value="KAK2864287.1"/>
    <property type="molecule type" value="Genomic_DNA"/>
</dbReference>
<comment type="function">
    <text evidence="9">One gap junction consists of a cluster of closely packed pairs of transmembrane channels, the connexons, through which materials of low MW diffuse from one cell to a neighboring cell.</text>
</comment>
<feature type="domain" description="Connexin cysteine-rich" evidence="12">
    <location>
        <begin position="147"/>
        <end position="213"/>
    </location>
</feature>
<dbReference type="PANTHER" id="PTHR11984:SF109">
    <property type="entry name" value="CONNEXIN 28.1-RELATED"/>
    <property type="match status" value="1"/>
</dbReference>
<dbReference type="PANTHER" id="PTHR11984">
    <property type="entry name" value="CONNEXIN"/>
    <property type="match status" value="1"/>
</dbReference>
<keyword evidence="14" id="KW-1185">Reference proteome</keyword>
<keyword evidence="5 9" id="KW-0303">Gap junction</keyword>
<feature type="transmembrane region" description="Helical" evidence="10">
    <location>
        <begin position="134"/>
        <end position="158"/>
    </location>
</feature>
<dbReference type="GO" id="GO:0005243">
    <property type="term" value="F:gap junction channel activity"/>
    <property type="evidence" value="ECO:0007669"/>
    <property type="project" value="TreeGrafter"/>
</dbReference>
<evidence type="ECO:0000256" key="7">
    <source>
        <dbReference type="ARBA" id="ARBA00022989"/>
    </source>
</evidence>
<feature type="transmembrane region" description="Helical" evidence="10">
    <location>
        <begin position="21"/>
        <end position="40"/>
    </location>
</feature>
<evidence type="ECO:0000256" key="9">
    <source>
        <dbReference type="RuleBase" id="RU000630"/>
    </source>
</evidence>
<comment type="subunit">
    <text evidence="9">A connexon is composed of a hexamer of connexins.</text>
</comment>
<comment type="caution">
    <text evidence="13">The sequence shown here is derived from an EMBL/GenBank/DDBJ whole genome shotgun (WGS) entry which is preliminary data.</text>
</comment>
<dbReference type="Gene3D" id="1.20.1440.80">
    <property type="entry name" value="Gap junction channel protein cysteine-rich domain"/>
    <property type="match status" value="1"/>
</dbReference>
<accession>A0AA88NPY8</accession>
<evidence type="ECO:0000259" key="12">
    <source>
        <dbReference type="SMART" id="SM01089"/>
    </source>
</evidence>
<dbReference type="InterPro" id="IPR019570">
    <property type="entry name" value="Connexin_CCC"/>
</dbReference>
<comment type="similarity">
    <text evidence="9">Belongs to the connexin family.</text>
</comment>
<evidence type="ECO:0000256" key="8">
    <source>
        <dbReference type="ARBA" id="ARBA00023136"/>
    </source>
</evidence>
<feature type="domain" description="Connexin N-terminal" evidence="11">
    <location>
        <begin position="42"/>
        <end position="75"/>
    </location>
</feature>
<keyword evidence="4 9" id="KW-0812">Transmembrane</keyword>
<dbReference type="InterPro" id="IPR038359">
    <property type="entry name" value="Connexin_N_sf"/>
</dbReference>
<dbReference type="PROSITE" id="PS00408">
    <property type="entry name" value="CONNEXINS_2"/>
    <property type="match status" value="1"/>
</dbReference>
<dbReference type="GO" id="GO:0007267">
    <property type="term" value="P:cell-cell signaling"/>
    <property type="evidence" value="ECO:0007669"/>
    <property type="project" value="TreeGrafter"/>
</dbReference>
<keyword evidence="3" id="KW-1003">Cell membrane</keyword>
<keyword evidence="7 10" id="KW-1133">Transmembrane helix</keyword>
<dbReference type="GO" id="GO:0005922">
    <property type="term" value="C:connexin complex"/>
    <property type="evidence" value="ECO:0007669"/>
    <property type="project" value="InterPro"/>
</dbReference>
<evidence type="ECO:0000256" key="2">
    <source>
        <dbReference type="ARBA" id="ARBA00004651"/>
    </source>
</evidence>
<evidence type="ECO:0000256" key="4">
    <source>
        <dbReference type="ARBA" id="ARBA00022692"/>
    </source>
</evidence>
<reference evidence="13" key="1">
    <citation type="submission" date="2023-08" db="EMBL/GenBank/DDBJ databases">
        <title>Pelteobagrus vachellii genome.</title>
        <authorList>
            <person name="Liu H."/>
        </authorList>
    </citation>
    <scope>NUCLEOTIDE SEQUENCE</scope>
    <source>
        <strain evidence="13">PRFRI_2022a</strain>
        <tissue evidence="13">Muscle</tissue>
    </source>
</reference>
<evidence type="ECO:0000313" key="14">
    <source>
        <dbReference type="Proteomes" id="UP001187315"/>
    </source>
</evidence>
<evidence type="ECO:0000256" key="10">
    <source>
        <dbReference type="SAM" id="Phobius"/>
    </source>
</evidence>
<dbReference type="SMART" id="SM01089">
    <property type="entry name" value="Connexin_CCC"/>
    <property type="match status" value="1"/>
</dbReference>
<dbReference type="InterPro" id="IPR000500">
    <property type="entry name" value="Connexin"/>
</dbReference>
<evidence type="ECO:0000256" key="3">
    <source>
        <dbReference type="ARBA" id="ARBA00022475"/>
    </source>
</evidence>
<proteinExistence type="inferred from homology"/>
<name>A0AA88NPY8_TACVA</name>
<dbReference type="InterPro" id="IPR013092">
    <property type="entry name" value="Connexin_N"/>
</dbReference>
<feature type="transmembrane region" description="Helical" evidence="10">
    <location>
        <begin position="190"/>
        <end position="214"/>
    </location>
</feature>
<dbReference type="AlphaFoldDB" id="A0AA88NPY8"/>
<dbReference type="PRINTS" id="PR00206">
    <property type="entry name" value="CONNEXIN"/>
</dbReference>
<keyword evidence="6" id="KW-0965">Cell junction</keyword>